<reference evidence="1" key="1">
    <citation type="journal article" date="2019" name="J Environ">
        <title>Genetic characterization and potential molecular dissemination mechanism of tet (31) gene in Aeromonas caviae from an oxytetracycline wastewater treatment system.</title>
        <authorList>
            <person name="Shi Y."/>
            <person name="Tian Z."/>
            <person name="Leclercq S.O."/>
            <person name="Zhang H."/>
            <person name="Yang M."/>
            <person name="Zhang Y."/>
        </authorList>
    </citation>
    <scope>NUCLEOTIDE SEQUENCE</scope>
    <source>
        <strain evidence="1">T25-39</strain>
    </source>
</reference>
<evidence type="ECO:0000313" key="3">
    <source>
        <dbReference type="EMBL" id="MDH1504816.1"/>
    </source>
</evidence>
<reference evidence="2" key="2">
    <citation type="submission" date="2021-07" db="EMBL/GenBank/DDBJ databases">
        <title>Draft genome sequence of carbapenem-resistant Aeromonas spp. in Japan.</title>
        <authorList>
            <person name="Maehana S."/>
            <person name="Suzuki M."/>
            <person name="Kitasato H."/>
        </authorList>
    </citation>
    <scope>NUCLEOTIDE SEQUENCE</scope>
    <source>
        <strain evidence="2">KAM348</strain>
    </source>
</reference>
<dbReference type="Proteomes" id="UP001277183">
    <property type="component" value="Unassembled WGS sequence"/>
</dbReference>
<dbReference type="AlphaFoldDB" id="A0A3S5WWE2"/>
<accession>A0A3S5WWE2</accession>
<dbReference type="EMBL" id="JAWZVU010000156">
    <property type="protein sequence ID" value="MDX7722676.1"/>
    <property type="molecule type" value="Genomic_DNA"/>
</dbReference>
<evidence type="ECO:0000313" key="2">
    <source>
        <dbReference type="EMBL" id="GJA52843.1"/>
    </source>
</evidence>
<evidence type="ECO:0000313" key="1">
    <source>
        <dbReference type="EMBL" id="AXB06427.1"/>
    </source>
</evidence>
<dbReference type="Proteomes" id="UP001160758">
    <property type="component" value="Unassembled WGS sequence"/>
</dbReference>
<dbReference type="EMBL" id="JAOCIZ010000021">
    <property type="protein sequence ID" value="MDH1504816.1"/>
    <property type="molecule type" value="Genomic_DNA"/>
</dbReference>
<name>A0A3S5WWE2_AERCA</name>
<sequence length="160" mass="17980">MGKWLGKVLLISGWLVSGMVLAEEPFFRIAGAGCCNGKGEVVLTRAEFEALPQTEVKTGTPWTEGEHLYRGVLLRDLVRIYGLKSQEVKALAVNEYWAALPLEDGEKYPVLVAEKQDGKALTLRNKGPLWVIYPLTDHPELNKEIYHSRMVWQLTALESK</sequence>
<dbReference type="InterPro" id="IPR036374">
    <property type="entry name" value="OxRdtase_Mopterin-bd_sf"/>
</dbReference>
<reference evidence="3" key="3">
    <citation type="submission" date="2022-09" db="EMBL/GenBank/DDBJ databases">
        <title>Intensive care unit water sources are persistently colonized with multi-drug resistant bacteria and are the site of extensive horizontal gene transfer of antibiotic resistance genes.</title>
        <authorList>
            <person name="Diorio-Toth L."/>
        </authorList>
    </citation>
    <scope>NUCLEOTIDE SEQUENCE</scope>
    <source>
        <strain evidence="3">GD03710</strain>
        <strain evidence="4">GD03796</strain>
    </source>
</reference>
<dbReference type="RefSeq" id="WP_043154943.1">
    <property type="nucleotide sequence ID" value="NZ_AP022110.1"/>
</dbReference>
<dbReference type="EMBL" id="JAOCFT010000001">
    <property type="protein sequence ID" value="MDH1898535.1"/>
    <property type="molecule type" value="Genomic_DNA"/>
</dbReference>
<dbReference type="Proteomes" id="UP000266778">
    <property type="component" value="Chromosome"/>
</dbReference>
<gene>
    <name evidence="1" type="ORF">C1C91_16805</name>
    <name evidence="2" type="ORF">KAM348_02660</name>
    <name evidence="4" type="ORF">N5I07_13400</name>
    <name evidence="3" type="ORF">N5I20_07075</name>
    <name evidence="5" type="ORF">SJS77_19890</name>
</gene>
<organism evidence="3 6">
    <name type="scientific">Aeromonas caviae</name>
    <name type="common">Aeromonas punctata</name>
    <dbReference type="NCBI Taxonomy" id="648"/>
    <lineage>
        <taxon>Bacteria</taxon>
        <taxon>Pseudomonadati</taxon>
        <taxon>Pseudomonadota</taxon>
        <taxon>Gammaproteobacteria</taxon>
        <taxon>Aeromonadales</taxon>
        <taxon>Aeromonadaceae</taxon>
        <taxon>Aeromonas</taxon>
    </lineage>
</organism>
<reference evidence="5" key="4">
    <citation type="submission" date="2023-11" db="EMBL/GenBank/DDBJ databases">
        <title>WGS of Aeromonas in Northern Israel.</title>
        <authorList>
            <person name="Hershko Y."/>
        </authorList>
    </citation>
    <scope>NUCLEOTIDE SEQUENCE</scope>
    <source>
        <strain evidence="5">77416</strain>
    </source>
</reference>
<proteinExistence type="predicted"/>
<dbReference type="EMBL" id="BPNL01000002">
    <property type="protein sequence ID" value="GJA52843.1"/>
    <property type="molecule type" value="Genomic_DNA"/>
</dbReference>
<evidence type="ECO:0000313" key="4">
    <source>
        <dbReference type="EMBL" id="MDH1898535.1"/>
    </source>
</evidence>
<dbReference type="Gene3D" id="3.90.420.10">
    <property type="entry name" value="Oxidoreductase, molybdopterin-binding domain"/>
    <property type="match status" value="1"/>
</dbReference>
<dbReference type="EMBL" id="CP025706">
    <property type="protein sequence ID" value="AXB06427.1"/>
    <property type="molecule type" value="Genomic_DNA"/>
</dbReference>
<evidence type="ECO:0000313" key="6">
    <source>
        <dbReference type="Proteomes" id="UP001161704"/>
    </source>
</evidence>
<protein>
    <submittedName>
        <fullName evidence="3">Molybdopterin-binding oxidoreductase</fullName>
    </submittedName>
</protein>
<dbReference type="Proteomes" id="UP001161704">
    <property type="component" value="Unassembled WGS sequence"/>
</dbReference>
<evidence type="ECO:0000313" key="5">
    <source>
        <dbReference type="EMBL" id="MDX7722676.1"/>
    </source>
</evidence>
<dbReference type="Proteomes" id="UP000887009">
    <property type="component" value="Unassembled WGS sequence"/>
</dbReference>
<dbReference type="SUPFAM" id="SSF56524">
    <property type="entry name" value="Oxidoreductase molybdopterin-binding domain"/>
    <property type="match status" value="1"/>
</dbReference>